<dbReference type="GO" id="GO:0035556">
    <property type="term" value="P:intracellular signal transduction"/>
    <property type="evidence" value="ECO:0007669"/>
    <property type="project" value="TreeGrafter"/>
</dbReference>
<dbReference type="OMA" id="LRWIHRD"/>
<dbReference type="PROSITE" id="PS50011">
    <property type="entry name" value="PROTEIN_KINASE_DOM"/>
    <property type="match status" value="1"/>
</dbReference>
<dbReference type="PANTHER" id="PTHR24356">
    <property type="entry name" value="SERINE/THREONINE-PROTEIN KINASE"/>
    <property type="match status" value="1"/>
</dbReference>
<protein>
    <recommendedName>
        <fullName evidence="1">non-specific serine/threonine protein kinase</fullName>
        <ecNumber evidence="1">2.7.11.1</ecNumber>
    </recommendedName>
</protein>
<dbReference type="InterPro" id="IPR000719">
    <property type="entry name" value="Prot_kinase_dom"/>
</dbReference>
<dbReference type="FunFam" id="1.10.510.10:FF:001962">
    <property type="entry name" value="Serine/threonine-protein kinase cbk1"/>
    <property type="match status" value="1"/>
</dbReference>
<dbReference type="InterPro" id="IPR059233">
    <property type="entry name" value="MobB_NdrA/B/Cbk1"/>
</dbReference>
<dbReference type="EC" id="2.7.11.1" evidence="1"/>
<dbReference type="RefSeq" id="XP_001268113.1">
    <property type="nucleotide sequence ID" value="XM_001268112.1"/>
</dbReference>
<keyword evidence="5 12" id="KW-0418">Kinase</keyword>
<dbReference type="SMART" id="SM00220">
    <property type="entry name" value="S_TKc"/>
    <property type="match status" value="1"/>
</dbReference>
<evidence type="ECO:0000259" key="11">
    <source>
        <dbReference type="PROSITE" id="PS51285"/>
    </source>
</evidence>
<evidence type="ECO:0000256" key="6">
    <source>
        <dbReference type="ARBA" id="ARBA00022840"/>
    </source>
</evidence>
<evidence type="ECO:0000313" key="12">
    <source>
        <dbReference type="EMBL" id="EAW06687.1"/>
    </source>
</evidence>
<dbReference type="eggNOG" id="KOG0605">
    <property type="taxonomic scope" value="Eukaryota"/>
</dbReference>
<organism evidence="12 13">
    <name type="scientific">Aspergillus clavatus (strain ATCC 1007 / CBS 513.65 / DSM 816 / NCTC 3887 / NRRL 1 / QM 1276 / 107)</name>
    <dbReference type="NCBI Taxonomy" id="344612"/>
    <lineage>
        <taxon>Eukaryota</taxon>
        <taxon>Fungi</taxon>
        <taxon>Dikarya</taxon>
        <taxon>Ascomycota</taxon>
        <taxon>Pezizomycotina</taxon>
        <taxon>Eurotiomycetes</taxon>
        <taxon>Eurotiomycetidae</taxon>
        <taxon>Eurotiales</taxon>
        <taxon>Aspergillaceae</taxon>
        <taxon>Aspergillus</taxon>
        <taxon>Aspergillus subgen. Fumigati</taxon>
    </lineage>
</organism>
<dbReference type="Proteomes" id="UP000006701">
    <property type="component" value="Unassembled WGS sequence"/>
</dbReference>
<evidence type="ECO:0000256" key="8">
    <source>
        <dbReference type="ARBA" id="ARBA00048679"/>
    </source>
</evidence>
<evidence type="ECO:0000256" key="7">
    <source>
        <dbReference type="ARBA" id="ARBA00047899"/>
    </source>
</evidence>
<dbReference type="GO" id="GO:0005524">
    <property type="term" value="F:ATP binding"/>
    <property type="evidence" value="ECO:0007669"/>
    <property type="project" value="UniProtKB-KW"/>
</dbReference>
<accession>A1CTQ0</accession>
<feature type="region of interest" description="Disordered" evidence="9">
    <location>
        <begin position="1"/>
        <end position="65"/>
    </location>
</feature>
<evidence type="ECO:0000256" key="2">
    <source>
        <dbReference type="ARBA" id="ARBA00022527"/>
    </source>
</evidence>
<gene>
    <name evidence="12" type="ORF">ACLA_083820</name>
</gene>
<dbReference type="OrthoDB" id="3638488at2759"/>
<evidence type="ECO:0000256" key="4">
    <source>
        <dbReference type="ARBA" id="ARBA00022741"/>
    </source>
</evidence>
<keyword evidence="4" id="KW-0547">Nucleotide-binding</keyword>
<dbReference type="Gene3D" id="3.30.200.20">
    <property type="entry name" value="Phosphorylase Kinase, domain 1"/>
    <property type="match status" value="3"/>
</dbReference>
<sequence>MDASTNAHLASLQVVNDHPQSGNDPVDPENGFCTSSNEQGVSGESGSTSPTQSSRDRISTRLRRNRSKLLSFLGLRTPSNAARLAPPGEVRPSPVDSAEPSQSFHSYPDGDNRTGQSTPSIEGQNIHAAVASAQSSSNTSFDAFRCHLSLTDERVTAPTELQPRLLKTDIVEPIPTRIEIRCTNSTSAVLTDIVSSKLSTAFGYPTVIRRTKPRSRPSIRAAQFVSPHPPLSKQGDSANDAPDSDDPSTSPSNGGSPVSTNSTPPTSEEPCSSQDSWKHLSQNVTENGQQLTLRDRGTHRILTPIQELPCVTPSIHTVEATANAKIFLETHFNTMWSNEDPRFQRQTELEKYIHAYPLTPEEQVKAKKNWLTQEREHLRQFRVLKSRPYSARRDETVSLAGFEVVKVLGRGSFGVVRLVREKGSEENHSRCADERASSSFRAARLNPLRSALAGSEKVRRHTMTGARKNVFAMKVIRKSVMIRNCQEGHLRAERDFLVASAKSRWIVPLIASFQDHNYLYLIMDYMVGGDFLGVLMRRNILSEEHTKWYAVEMILCIEEAHKLHWIHRDIKPDNFLISASGHMKISDFGLAFDGHWAHDQVYYNDHRHSLLEKLGIQIEGDREDQEGLEKSKPAGTTQIPEANRRDRAPPLTNLLDWRDTSQKRRLARSIVGTSQYMAPEIVRGEVYDGRCDWWSLGIIIYECLYGFTPFASMDRQETKWKVHHHVQSLFFPSDRPADKMVSAEAIDLINRLLQDREFRLCSRQYRVRNDPLPLPPGSRHLFHSHRNRSRNYQGSYVYPNDAEEIKAHPFFLGIDWASHHLTQPPFIPKVDGWEDTRYFDDNGMTGLDQDDVSISSDANQGQDEPEGNDLHEPDPEEEKVQHEGNRDGKKEKKDKLGRKEKNRKKRPRDKILRDPRVSKVVLDIRKRGAFPGYTYRRPKAVALALAPERGRSIFSRGQLSELYGY</sequence>
<dbReference type="CDD" id="cd21742">
    <property type="entry name" value="MobB_NDR_LATS-like"/>
    <property type="match status" value="1"/>
</dbReference>
<name>A1CTQ0_ASPCL</name>
<dbReference type="VEuPathDB" id="FungiDB:ACLA_083820"/>
<evidence type="ECO:0000256" key="3">
    <source>
        <dbReference type="ARBA" id="ARBA00022679"/>
    </source>
</evidence>
<dbReference type="InterPro" id="IPR000961">
    <property type="entry name" value="AGC-kinase_C"/>
</dbReference>
<dbReference type="InterPro" id="IPR011009">
    <property type="entry name" value="Kinase-like_dom_sf"/>
</dbReference>
<dbReference type="AlphaFoldDB" id="A1CTQ0"/>
<dbReference type="PROSITE" id="PS51285">
    <property type="entry name" value="AGC_KINASE_CTER"/>
    <property type="match status" value="1"/>
</dbReference>
<keyword evidence="6" id="KW-0067">ATP-binding</keyword>
<feature type="domain" description="Protein kinase" evidence="10">
    <location>
        <begin position="402"/>
        <end position="783"/>
    </location>
</feature>
<feature type="region of interest" description="Disordered" evidence="9">
    <location>
        <begin position="212"/>
        <end position="276"/>
    </location>
</feature>
<dbReference type="PANTHER" id="PTHR24356:SF400">
    <property type="entry name" value="SERINE_THREONINE-PROTEIN KINASE CBK1"/>
    <property type="match status" value="1"/>
</dbReference>
<feature type="region of interest" description="Disordered" evidence="9">
    <location>
        <begin position="622"/>
        <end position="649"/>
    </location>
</feature>
<dbReference type="EMBL" id="DS027060">
    <property type="protein sequence ID" value="EAW06687.1"/>
    <property type="molecule type" value="Genomic_DNA"/>
</dbReference>
<feature type="compositionally biased region" description="Basic and acidic residues" evidence="9">
    <location>
        <begin position="868"/>
        <end position="899"/>
    </location>
</feature>
<dbReference type="Gene3D" id="1.10.510.10">
    <property type="entry name" value="Transferase(Phosphotransferase) domain 1"/>
    <property type="match status" value="3"/>
</dbReference>
<keyword evidence="3" id="KW-0808">Transferase</keyword>
<feature type="compositionally biased region" description="Low complexity" evidence="9">
    <location>
        <begin position="235"/>
        <end position="273"/>
    </location>
</feature>
<evidence type="ECO:0000256" key="9">
    <source>
        <dbReference type="SAM" id="MobiDB-lite"/>
    </source>
</evidence>
<feature type="region of interest" description="Disordered" evidence="9">
    <location>
        <begin position="841"/>
        <end position="914"/>
    </location>
</feature>
<keyword evidence="13" id="KW-1185">Reference proteome</keyword>
<dbReference type="Pfam" id="PF00069">
    <property type="entry name" value="Pkinase"/>
    <property type="match status" value="2"/>
</dbReference>
<evidence type="ECO:0000313" key="13">
    <source>
        <dbReference type="Proteomes" id="UP000006701"/>
    </source>
</evidence>
<feature type="compositionally biased region" description="Polar residues" evidence="9">
    <location>
        <begin position="32"/>
        <end position="53"/>
    </location>
</feature>
<dbReference type="SUPFAM" id="SSF56112">
    <property type="entry name" value="Protein kinase-like (PK-like)"/>
    <property type="match status" value="1"/>
</dbReference>
<feature type="compositionally biased region" description="Polar residues" evidence="9">
    <location>
        <begin position="852"/>
        <end position="862"/>
    </location>
</feature>
<dbReference type="STRING" id="344612.A1CTQ0"/>
<dbReference type="HOGENOM" id="CLU_000288_19_1_1"/>
<comment type="catalytic activity">
    <reaction evidence="8">
        <text>L-seryl-[protein] + ATP = O-phospho-L-seryl-[protein] + ADP + H(+)</text>
        <dbReference type="Rhea" id="RHEA:17989"/>
        <dbReference type="Rhea" id="RHEA-COMP:9863"/>
        <dbReference type="Rhea" id="RHEA-COMP:11604"/>
        <dbReference type="ChEBI" id="CHEBI:15378"/>
        <dbReference type="ChEBI" id="CHEBI:29999"/>
        <dbReference type="ChEBI" id="CHEBI:30616"/>
        <dbReference type="ChEBI" id="CHEBI:83421"/>
        <dbReference type="ChEBI" id="CHEBI:456216"/>
        <dbReference type="EC" id="2.7.11.1"/>
    </reaction>
</comment>
<dbReference type="InterPro" id="IPR050236">
    <property type="entry name" value="Ser_Thr_kinase_AGC"/>
</dbReference>
<keyword evidence="2" id="KW-0723">Serine/threonine-protein kinase</keyword>
<dbReference type="GeneID" id="4700552"/>
<evidence type="ECO:0000259" key="10">
    <source>
        <dbReference type="PROSITE" id="PS50011"/>
    </source>
</evidence>
<evidence type="ECO:0000256" key="1">
    <source>
        <dbReference type="ARBA" id="ARBA00012513"/>
    </source>
</evidence>
<reference evidence="12 13" key="1">
    <citation type="journal article" date="2008" name="PLoS Genet.">
        <title>Genomic islands in the pathogenic filamentous fungus Aspergillus fumigatus.</title>
        <authorList>
            <person name="Fedorova N.D."/>
            <person name="Khaldi N."/>
            <person name="Joardar V.S."/>
            <person name="Maiti R."/>
            <person name="Amedeo P."/>
            <person name="Anderson M.J."/>
            <person name="Crabtree J."/>
            <person name="Silva J.C."/>
            <person name="Badger J.H."/>
            <person name="Albarraq A."/>
            <person name="Angiuoli S."/>
            <person name="Bussey H."/>
            <person name="Bowyer P."/>
            <person name="Cotty P.J."/>
            <person name="Dyer P.S."/>
            <person name="Egan A."/>
            <person name="Galens K."/>
            <person name="Fraser-Liggett C.M."/>
            <person name="Haas B.J."/>
            <person name="Inman J.M."/>
            <person name="Kent R."/>
            <person name="Lemieux S."/>
            <person name="Malavazi I."/>
            <person name="Orvis J."/>
            <person name="Roemer T."/>
            <person name="Ronning C.M."/>
            <person name="Sundaram J.P."/>
            <person name="Sutton G."/>
            <person name="Turner G."/>
            <person name="Venter J.C."/>
            <person name="White O.R."/>
            <person name="Whitty B.R."/>
            <person name="Youngman P."/>
            <person name="Wolfe K.H."/>
            <person name="Goldman G.H."/>
            <person name="Wortman J.R."/>
            <person name="Jiang B."/>
            <person name="Denning D.W."/>
            <person name="Nierman W.C."/>
        </authorList>
    </citation>
    <scope>NUCLEOTIDE SEQUENCE [LARGE SCALE GENOMIC DNA]</scope>
    <source>
        <strain evidence="13">ATCC 1007 / CBS 513.65 / DSM 816 / NCTC 3887 / NRRL 1</strain>
    </source>
</reference>
<feature type="domain" description="AGC-kinase C-terminal" evidence="11">
    <location>
        <begin position="812"/>
        <end position="945"/>
    </location>
</feature>
<proteinExistence type="predicted"/>
<dbReference type="KEGG" id="act:ACLA_083820"/>
<dbReference type="GO" id="GO:0004674">
    <property type="term" value="F:protein serine/threonine kinase activity"/>
    <property type="evidence" value="ECO:0007669"/>
    <property type="project" value="UniProtKB-KW"/>
</dbReference>
<evidence type="ECO:0000256" key="5">
    <source>
        <dbReference type="ARBA" id="ARBA00022777"/>
    </source>
</evidence>
<comment type="catalytic activity">
    <reaction evidence="7">
        <text>L-threonyl-[protein] + ATP = O-phospho-L-threonyl-[protein] + ADP + H(+)</text>
        <dbReference type="Rhea" id="RHEA:46608"/>
        <dbReference type="Rhea" id="RHEA-COMP:11060"/>
        <dbReference type="Rhea" id="RHEA-COMP:11605"/>
        <dbReference type="ChEBI" id="CHEBI:15378"/>
        <dbReference type="ChEBI" id="CHEBI:30013"/>
        <dbReference type="ChEBI" id="CHEBI:30616"/>
        <dbReference type="ChEBI" id="CHEBI:61977"/>
        <dbReference type="ChEBI" id="CHEBI:456216"/>
        <dbReference type="EC" id="2.7.11.1"/>
    </reaction>
</comment>
<feature type="region of interest" description="Disordered" evidence="9">
    <location>
        <begin position="79"/>
        <end position="120"/>
    </location>
</feature>